<dbReference type="Proteomes" id="UP001286313">
    <property type="component" value="Unassembled WGS sequence"/>
</dbReference>
<accession>A0AAE1K7E4</accession>
<dbReference type="EMBL" id="JAWQEG010003466">
    <property type="protein sequence ID" value="KAK3866094.1"/>
    <property type="molecule type" value="Genomic_DNA"/>
</dbReference>
<feature type="region of interest" description="Disordered" evidence="1">
    <location>
        <begin position="1"/>
        <end position="55"/>
    </location>
</feature>
<feature type="compositionally biased region" description="Basic and acidic residues" evidence="1">
    <location>
        <begin position="1"/>
        <end position="11"/>
    </location>
</feature>
<dbReference type="AlphaFoldDB" id="A0AAE1K7E4"/>
<gene>
    <name evidence="2" type="ORF">Pcinc_028351</name>
</gene>
<proteinExistence type="predicted"/>
<evidence type="ECO:0000256" key="1">
    <source>
        <dbReference type="SAM" id="MobiDB-lite"/>
    </source>
</evidence>
<name>A0AAE1K7E4_PETCI</name>
<sequence>MERFGDDELNRRGNLNWEAQEEHKGREIEKYEYEKKHPEDRVNEEHKTKTNQEASTAIQTRPVRYMLLYRYHQMTLHFEPSILIFPYHPHYIIEKKFPSAPVYHPYWLHTTIEGHHVNFILDSTYPHNTMDRKTAERIGVTKCIISAEFTVLNLRQHA</sequence>
<keyword evidence="3" id="KW-1185">Reference proteome</keyword>
<reference evidence="2" key="1">
    <citation type="submission" date="2023-10" db="EMBL/GenBank/DDBJ databases">
        <title>Genome assemblies of two species of porcelain crab, Petrolisthes cinctipes and Petrolisthes manimaculis (Anomura: Porcellanidae).</title>
        <authorList>
            <person name="Angst P."/>
        </authorList>
    </citation>
    <scope>NUCLEOTIDE SEQUENCE</scope>
    <source>
        <strain evidence="2">PB745_01</strain>
        <tissue evidence="2">Gill</tissue>
    </source>
</reference>
<feature type="compositionally biased region" description="Basic and acidic residues" evidence="1">
    <location>
        <begin position="20"/>
        <end position="50"/>
    </location>
</feature>
<evidence type="ECO:0000313" key="2">
    <source>
        <dbReference type="EMBL" id="KAK3866094.1"/>
    </source>
</evidence>
<protein>
    <submittedName>
        <fullName evidence="2">Uncharacterized protein</fullName>
    </submittedName>
</protein>
<comment type="caution">
    <text evidence="2">The sequence shown here is derived from an EMBL/GenBank/DDBJ whole genome shotgun (WGS) entry which is preliminary data.</text>
</comment>
<evidence type="ECO:0000313" key="3">
    <source>
        <dbReference type="Proteomes" id="UP001286313"/>
    </source>
</evidence>
<organism evidence="2 3">
    <name type="scientific">Petrolisthes cinctipes</name>
    <name type="common">Flat porcelain crab</name>
    <dbReference type="NCBI Taxonomy" id="88211"/>
    <lineage>
        <taxon>Eukaryota</taxon>
        <taxon>Metazoa</taxon>
        <taxon>Ecdysozoa</taxon>
        <taxon>Arthropoda</taxon>
        <taxon>Crustacea</taxon>
        <taxon>Multicrustacea</taxon>
        <taxon>Malacostraca</taxon>
        <taxon>Eumalacostraca</taxon>
        <taxon>Eucarida</taxon>
        <taxon>Decapoda</taxon>
        <taxon>Pleocyemata</taxon>
        <taxon>Anomura</taxon>
        <taxon>Galatheoidea</taxon>
        <taxon>Porcellanidae</taxon>
        <taxon>Petrolisthes</taxon>
    </lineage>
</organism>